<evidence type="ECO:0000256" key="11">
    <source>
        <dbReference type="SAM" id="MobiDB-lite"/>
    </source>
</evidence>
<feature type="transmembrane region" description="Helical" evidence="12">
    <location>
        <begin position="729"/>
        <end position="749"/>
    </location>
</feature>
<reference evidence="14" key="1">
    <citation type="journal article" date="2007" name="Nature">
        <title>Genome of the marsupial Monodelphis domestica reveals innovation in non-coding sequences.</title>
        <authorList>
            <person name="Mikkelsen T.S."/>
            <person name="Wakefield M.J."/>
            <person name="Aken B."/>
            <person name="Amemiya C.T."/>
            <person name="Chang J.L."/>
            <person name="Duke S."/>
            <person name="Garber M."/>
            <person name="Gentles A.J."/>
            <person name="Goodstadt L."/>
            <person name="Heger A."/>
            <person name="Jurka J."/>
            <person name="Kamal M."/>
            <person name="Mauceli E."/>
            <person name="Searle S.M."/>
            <person name="Sharpe T."/>
            <person name="Baker M.L."/>
            <person name="Batzer M.A."/>
            <person name="Benos P.V."/>
            <person name="Belov K."/>
            <person name="Clamp M."/>
            <person name="Cook A."/>
            <person name="Cuff J."/>
            <person name="Das R."/>
            <person name="Davidow L."/>
            <person name="Deakin J.E."/>
            <person name="Fazzari M.J."/>
            <person name="Glass J.L."/>
            <person name="Grabherr M."/>
            <person name="Greally J.M."/>
            <person name="Gu W."/>
            <person name="Hore T.A."/>
            <person name="Huttley G.A."/>
            <person name="Kleber M."/>
            <person name="Jirtle R.L."/>
            <person name="Koina E."/>
            <person name="Lee J.T."/>
            <person name="Mahony S."/>
            <person name="Marra M.A."/>
            <person name="Miller R.D."/>
            <person name="Nicholls R.D."/>
            <person name="Oda M."/>
            <person name="Papenfuss A.T."/>
            <person name="Parra Z.E."/>
            <person name="Pollock D.D."/>
            <person name="Ray D.A."/>
            <person name="Schein J.E."/>
            <person name="Speed T.P."/>
            <person name="Thompson K."/>
            <person name="VandeBerg J.L."/>
            <person name="Wade C.M."/>
            <person name="Walker J.A."/>
            <person name="Waters P.D."/>
            <person name="Webber C."/>
            <person name="Weidman J.R."/>
            <person name="Xie X."/>
            <person name="Zody M.C."/>
            <person name="Baldwin J."/>
            <person name="Abdouelleil A."/>
            <person name="Abdulkadir J."/>
            <person name="Abebe A."/>
            <person name="Abera B."/>
            <person name="Abreu J."/>
            <person name="Acer S.C."/>
            <person name="Aftuck L."/>
            <person name="Alexander A."/>
            <person name="An P."/>
            <person name="Anderson E."/>
            <person name="Anderson S."/>
            <person name="Arachi H."/>
            <person name="Azer M."/>
            <person name="Bachantsang P."/>
            <person name="Barry A."/>
            <person name="Bayul T."/>
            <person name="Berlin A."/>
            <person name="Bessette D."/>
            <person name="Bloom T."/>
            <person name="Bloom T."/>
            <person name="Boguslavskiy L."/>
            <person name="Bonnet C."/>
            <person name="Boukhgalter B."/>
            <person name="Bourzgui I."/>
            <person name="Brown A."/>
            <person name="Cahill P."/>
            <person name="Channer S."/>
            <person name="Cheshatsang Y."/>
            <person name="Chuda L."/>
            <person name="Citroen M."/>
            <person name="Collymore A."/>
            <person name="Cooke P."/>
            <person name="Costello M."/>
            <person name="D'Aco K."/>
            <person name="Daza R."/>
            <person name="De Haan G."/>
            <person name="DeGray S."/>
            <person name="DeMaso C."/>
            <person name="Dhargay N."/>
            <person name="Dooley K."/>
            <person name="Dooley E."/>
            <person name="Doricent M."/>
            <person name="Dorje P."/>
            <person name="Dorjee K."/>
            <person name="Dupes A."/>
            <person name="Elong R."/>
            <person name="Falk J."/>
            <person name="Farina A."/>
            <person name="Faro S."/>
            <person name="Ferguson D."/>
            <person name="Fisher S."/>
            <person name="Foley C.D."/>
            <person name="Franke A."/>
            <person name="Friedrich D."/>
            <person name="Gadbois L."/>
            <person name="Gearin G."/>
            <person name="Gearin C.R."/>
            <person name="Giannoukos G."/>
            <person name="Goode T."/>
            <person name="Graham J."/>
            <person name="Grandbois E."/>
            <person name="Grewal S."/>
            <person name="Gyaltsen K."/>
            <person name="Hafez N."/>
            <person name="Hagos B."/>
            <person name="Hall J."/>
            <person name="Henson C."/>
            <person name="Hollinger A."/>
            <person name="Honan T."/>
            <person name="Huard M.D."/>
            <person name="Hughes L."/>
            <person name="Hurhula B."/>
            <person name="Husby M.E."/>
            <person name="Kamat A."/>
            <person name="Kanga B."/>
            <person name="Kashin S."/>
            <person name="Khazanovich D."/>
            <person name="Kisner P."/>
            <person name="Lance K."/>
            <person name="Lara M."/>
            <person name="Lee W."/>
            <person name="Lennon N."/>
            <person name="Letendre F."/>
            <person name="LeVine R."/>
            <person name="Lipovsky A."/>
            <person name="Liu X."/>
            <person name="Liu J."/>
            <person name="Liu S."/>
            <person name="Lokyitsang T."/>
            <person name="Lokyitsang Y."/>
            <person name="Lubonja R."/>
            <person name="Lui A."/>
            <person name="MacDonald P."/>
            <person name="Magnisalis V."/>
            <person name="Maru K."/>
            <person name="Matthews C."/>
            <person name="McCusker W."/>
            <person name="McDonough S."/>
            <person name="Mehta T."/>
            <person name="Meldrim J."/>
            <person name="Meneus L."/>
            <person name="Mihai O."/>
            <person name="Mihalev A."/>
            <person name="Mihova T."/>
            <person name="Mittelman R."/>
            <person name="Mlenga V."/>
            <person name="Montmayeur A."/>
            <person name="Mulrain L."/>
            <person name="Navidi A."/>
            <person name="Naylor J."/>
            <person name="Negash T."/>
            <person name="Nguyen T."/>
            <person name="Nguyen N."/>
            <person name="Nicol R."/>
            <person name="Norbu C."/>
            <person name="Norbu N."/>
            <person name="Novod N."/>
            <person name="O'Neill B."/>
            <person name="Osman S."/>
            <person name="Markiewicz E."/>
            <person name="Oyono O.L."/>
            <person name="Patti C."/>
            <person name="Phunkhang P."/>
            <person name="Pierre F."/>
            <person name="Priest M."/>
            <person name="Raghuraman S."/>
            <person name="Rege F."/>
            <person name="Reyes R."/>
            <person name="Rise C."/>
            <person name="Rogov P."/>
            <person name="Ross K."/>
            <person name="Ryan E."/>
            <person name="Settipalli S."/>
            <person name="Shea T."/>
            <person name="Sherpa N."/>
            <person name="Shi L."/>
            <person name="Shih D."/>
            <person name="Sparrow T."/>
            <person name="Spaulding J."/>
            <person name="Stalker J."/>
            <person name="Stange-Thomann N."/>
            <person name="Stavropoulos S."/>
            <person name="Stone C."/>
            <person name="Strader C."/>
            <person name="Tesfaye S."/>
            <person name="Thomson T."/>
            <person name="Thoulutsang Y."/>
            <person name="Thoulutsang D."/>
            <person name="Topham K."/>
            <person name="Topping I."/>
            <person name="Tsamla T."/>
            <person name="Vassiliev H."/>
            <person name="Vo A."/>
            <person name="Wangchuk T."/>
            <person name="Wangdi T."/>
            <person name="Weiand M."/>
            <person name="Wilkinson J."/>
            <person name="Wilson A."/>
            <person name="Yadav S."/>
            <person name="Young G."/>
            <person name="Yu Q."/>
            <person name="Zembek L."/>
            <person name="Zhong D."/>
            <person name="Zimmer A."/>
            <person name="Zwirko Z."/>
            <person name="Jaffe D.B."/>
            <person name="Alvarez P."/>
            <person name="Brockman W."/>
            <person name="Butler J."/>
            <person name="Chin C."/>
            <person name="Gnerre S."/>
            <person name="MacCallum I."/>
            <person name="Graves J.A."/>
            <person name="Ponting C.P."/>
            <person name="Breen M."/>
            <person name="Samollow P.B."/>
            <person name="Lander E.S."/>
            <person name="Lindblad-Toh K."/>
        </authorList>
    </citation>
    <scope>NUCLEOTIDE SEQUENCE [LARGE SCALE GENOMIC DNA]</scope>
</reference>
<dbReference type="GO" id="GO:0005886">
    <property type="term" value="C:plasma membrane"/>
    <property type="evidence" value="ECO:0000318"/>
    <property type="project" value="GO_Central"/>
</dbReference>
<dbReference type="Gene3D" id="2.10.50.30">
    <property type="entry name" value="GPCR, family 3, nine cysteines domain"/>
    <property type="match status" value="1"/>
</dbReference>
<dbReference type="SUPFAM" id="SSF53822">
    <property type="entry name" value="Periplasmic binding protein-like I"/>
    <property type="match status" value="1"/>
</dbReference>
<dbReference type="OrthoDB" id="5984008at2759"/>
<dbReference type="FunFam" id="2.10.50.30:FF:000004">
    <property type="entry name" value="Taste receptor type 1 member 3-like protein"/>
    <property type="match status" value="1"/>
</dbReference>
<evidence type="ECO:0000256" key="5">
    <source>
        <dbReference type="ARBA" id="ARBA00022989"/>
    </source>
</evidence>
<dbReference type="RefSeq" id="NP_001093066.1">
    <property type="nucleotide sequence ID" value="NM_001099596.1"/>
</dbReference>
<feature type="transmembrane region" description="Helical" evidence="12">
    <location>
        <begin position="755"/>
        <end position="778"/>
    </location>
</feature>
<dbReference type="PRINTS" id="PR00248">
    <property type="entry name" value="GPCRMGR"/>
</dbReference>
<evidence type="ECO:0000256" key="4">
    <source>
        <dbReference type="ARBA" id="ARBA00022729"/>
    </source>
</evidence>
<accession>H9H957</accession>
<keyword evidence="5 12" id="KW-1133">Transmembrane helix</keyword>
<protein>
    <submittedName>
        <fullName evidence="14">Vomeronasal 2 receptor 657</fullName>
    </submittedName>
</protein>
<dbReference type="Gene3D" id="3.40.50.2300">
    <property type="match status" value="2"/>
</dbReference>
<feature type="compositionally biased region" description="Gly residues" evidence="11">
    <location>
        <begin position="301"/>
        <end position="312"/>
    </location>
</feature>
<dbReference type="Proteomes" id="UP000002280">
    <property type="component" value="Unplaced"/>
</dbReference>
<dbReference type="Pfam" id="PF01094">
    <property type="entry name" value="ANF_receptor"/>
    <property type="match status" value="1"/>
</dbReference>
<reference evidence="14" key="3">
    <citation type="submission" date="2025-09" db="UniProtKB">
        <authorList>
            <consortium name="Ensembl"/>
        </authorList>
    </citation>
    <scope>IDENTIFICATION</scope>
</reference>
<keyword evidence="10" id="KW-0807">Transducer</keyword>
<feature type="transmembrane region" description="Helical" evidence="12">
    <location>
        <begin position="610"/>
        <end position="634"/>
    </location>
</feature>
<dbReference type="PANTHER" id="PTHR24061:SF495">
    <property type="entry name" value="G-PROTEIN COUPLED RECEPTORS FAMILY 3 PROFILE DOMAIN-CONTAINING PROTEIN"/>
    <property type="match status" value="1"/>
</dbReference>
<keyword evidence="2" id="KW-1003">Cell membrane</keyword>
<keyword evidence="3 12" id="KW-0812">Transmembrane</keyword>
<dbReference type="Pfam" id="PF00003">
    <property type="entry name" value="7tm_3"/>
    <property type="match status" value="1"/>
</dbReference>
<dbReference type="InterPro" id="IPR017978">
    <property type="entry name" value="GPCR_3_C"/>
</dbReference>
<evidence type="ECO:0000256" key="3">
    <source>
        <dbReference type="ARBA" id="ARBA00022692"/>
    </source>
</evidence>
<evidence type="ECO:0000256" key="7">
    <source>
        <dbReference type="ARBA" id="ARBA00023136"/>
    </source>
</evidence>
<name>H9H957_MONDO</name>
<dbReference type="eggNOG" id="KOG1056">
    <property type="taxonomic scope" value="Eukaryota"/>
</dbReference>
<dbReference type="CTD" id="100032337"/>
<feature type="transmembrane region" description="Helical" evidence="12">
    <location>
        <begin position="540"/>
        <end position="563"/>
    </location>
</feature>
<keyword evidence="15" id="KW-1185">Reference proteome</keyword>
<dbReference type="InterPro" id="IPR000068">
    <property type="entry name" value="GPCR_3_Ca_sens_rcpt-rel"/>
</dbReference>
<comment type="subcellular location">
    <subcellularLocation>
        <location evidence="1">Cell membrane</location>
        <topology evidence="1">Multi-pass membrane protein</topology>
    </subcellularLocation>
</comment>
<evidence type="ECO:0000313" key="15">
    <source>
        <dbReference type="Proteomes" id="UP000002280"/>
    </source>
</evidence>
<dbReference type="PANTHER" id="PTHR24061">
    <property type="entry name" value="CALCIUM-SENSING RECEPTOR-RELATED"/>
    <property type="match status" value="1"/>
</dbReference>
<feature type="region of interest" description="Disordered" evidence="11">
    <location>
        <begin position="294"/>
        <end position="322"/>
    </location>
</feature>
<feature type="domain" description="G-protein coupled receptors family 3 profile" evidence="13">
    <location>
        <begin position="540"/>
        <end position="791"/>
    </location>
</feature>
<gene>
    <name evidence="14" type="primary">VN2R657</name>
</gene>
<reference evidence="14" key="2">
    <citation type="submission" date="2025-08" db="UniProtKB">
        <authorList>
            <consortium name="Ensembl"/>
        </authorList>
    </citation>
    <scope>IDENTIFICATION</scope>
</reference>
<feature type="transmembrane region" description="Helical" evidence="12">
    <location>
        <begin position="654"/>
        <end position="674"/>
    </location>
</feature>
<dbReference type="AlphaFoldDB" id="H9H957"/>
<evidence type="ECO:0000256" key="2">
    <source>
        <dbReference type="ARBA" id="ARBA00022475"/>
    </source>
</evidence>
<evidence type="ECO:0000313" key="14">
    <source>
        <dbReference type="Ensembl" id="ENSMODP00000027337.2"/>
    </source>
</evidence>
<dbReference type="OMA" id="FWGMLAY"/>
<dbReference type="InterPro" id="IPR038550">
    <property type="entry name" value="GPCR_3_9-Cys_sf"/>
</dbReference>
<evidence type="ECO:0000256" key="9">
    <source>
        <dbReference type="ARBA" id="ARBA00023180"/>
    </source>
</evidence>
<evidence type="ECO:0000256" key="1">
    <source>
        <dbReference type="ARBA" id="ARBA00004651"/>
    </source>
</evidence>
<sequence>MVQSFVFTIEEINKNPKLLPNFTLGFSIWDSGSSELGALWGTMALVTGQGCLIPNYACAPPESHLAAILGEDRSALSIPMAMWLGLYRTPQVSYGSTASVLSNKRRFPSFLRTLPPDEARARGMARLAAHLDVYAVGLVAQDDDYGQHGKQALQSELEAAGLCVHVTAELPSSPNGKKLWEVVHLLAVAKPLVLLVFSRAQELLLLAAELHEAHPGRLWICSEVWDPAAVAALLPQPAGRQALRGALAFSGHRGRIPGFADFLGRLHPSQGSEDPFLVPFWEETFRCRWIHNSSSPRGRGRAPGGLLRGQRGGHASEAESCTGQERLAGRALPFLDMSDLSVTYAVANAVSCVAHALHDMALCEAGDGPFGDGRCADMPKFQPWQLLHYLRRVRFRNSHGEEVAFDVHGDPPALYDIMRWQPGPWGSAPFQEIATFHGTASQELQLRVNASGLTLEWKAEQLQNSSTCPETCPRGTWRTSKSGQASCCFACAQCPEGQVSEHKADATTCERCPDDSLWPSPSRDRCELQPDVFLQFGDPLGAVLASLGVWLSLVTGVVLLVFVRHRHTPLVRASSPGLSALLLTSLFLCSLSSLLFLGRRSRFDCQLRQVAFSFTFTVAVSCVLARTAVVLMAFRAVQPASFLQMCLGPGLPWAMVAGPFVVQACICIVWLWAAHDDRNTSLAPNTAPPECREALSPGFWVIMGLLALAGFVLALLTRQLPGGFCEAHLLTLSMAICVSVWLASLPAQIHSRGRAVAAAVQAFSILTSNAALLGFIFLPRCFIILLRPHRNNRAWLMGRPPARLQSRGRCLE</sequence>
<feature type="transmembrane region" description="Helical" evidence="12">
    <location>
        <begin position="694"/>
        <end position="717"/>
    </location>
</feature>
<feature type="transmembrane region" description="Helical" evidence="12">
    <location>
        <begin position="575"/>
        <end position="598"/>
    </location>
</feature>
<proteinExistence type="predicted"/>
<organism evidence="14 15">
    <name type="scientific">Monodelphis domestica</name>
    <name type="common">Gray short-tailed opossum</name>
    <dbReference type="NCBI Taxonomy" id="13616"/>
    <lineage>
        <taxon>Eukaryota</taxon>
        <taxon>Metazoa</taxon>
        <taxon>Chordata</taxon>
        <taxon>Craniata</taxon>
        <taxon>Vertebrata</taxon>
        <taxon>Euteleostomi</taxon>
        <taxon>Mammalia</taxon>
        <taxon>Metatheria</taxon>
        <taxon>Didelphimorphia</taxon>
        <taxon>Didelphidae</taxon>
        <taxon>Monodelphis</taxon>
    </lineage>
</organism>
<keyword evidence="6" id="KW-0297">G-protein coupled receptor</keyword>
<evidence type="ECO:0000259" key="13">
    <source>
        <dbReference type="PROSITE" id="PS50259"/>
    </source>
</evidence>
<evidence type="ECO:0000256" key="6">
    <source>
        <dbReference type="ARBA" id="ARBA00023040"/>
    </source>
</evidence>
<dbReference type="Pfam" id="PF07562">
    <property type="entry name" value="NCD3G"/>
    <property type="match status" value="1"/>
</dbReference>
<keyword evidence="9" id="KW-0325">Glycoprotein</keyword>
<dbReference type="Ensembl" id="ENSMODT00000028878.2">
    <property type="protein sequence ID" value="ENSMODP00000027337.2"/>
    <property type="gene ID" value="ENSMODG00000016751.4"/>
</dbReference>
<dbReference type="PROSITE" id="PS50259">
    <property type="entry name" value="G_PROTEIN_RECEP_F3_4"/>
    <property type="match status" value="1"/>
</dbReference>
<keyword evidence="7 12" id="KW-0472">Membrane</keyword>
<evidence type="ECO:0000256" key="8">
    <source>
        <dbReference type="ARBA" id="ARBA00023170"/>
    </source>
</evidence>
<dbReference type="GeneTree" id="ENSGT00950000182788"/>
<dbReference type="GeneID" id="100032337"/>
<dbReference type="HOGENOM" id="CLU_005389_5_1_1"/>
<dbReference type="InterPro" id="IPR001828">
    <property type="entry name" value="ANF_lig-bd_rcpt"/>
</dbReference>
<dbReference type="PRINTS" id="PR00592">
    <property type="entry name" value="CASENSINGR"/>
</dbReference>
<dbReference type="InterPro" id="IPR011500">
    <property type="entry name" value="GPCR_3_9-Cys_dom"/>
</dbReference>
<keyword evidence="8" id="KW-0675">Receptor</keyword>
<evidence type="ECO:0000256" key="12">
    <source>
        <dbReference type="SAM" id="Phobius"/>
    </source>
</evidence>
<dbReference type="InParanoid" id="H9H957"/>
<dbReference type="KEGG" id="mdo:100032337"/>
<dbReference type="InterPro" id="IPR000337">
    <property type="entry name" value="GPCR_3"/>
</dbReference>
<evidence type="ECO:0000256" key="10">
    <source>
        <dbReference type="ARBA" id="ARBA00023224"/>
    </source>
</evidence>
<dbReference type="GO" id="GO:0004930">
    <property type="term" value="F:G protein-coupled receptor activity"/>
    <property type="evidence" value="ECO:0000318"/>
    <property type="project" value="GO_Central"/>
</dbReference>
<dbReference type="InterPro" id="IPR028082">
    <property type="entry name" value="Peripla_BP_I"/>
</dbReference>
<keyword evidence="4" id="KW-0732">Signal</keyword>